<sequence>MSSRDSFFEKVLQNNEATNKFKDSFNRDLEEFQRKTQELLVQIQSWFEGTAITATTSRKSIDDSIEPGKLNTVLSLLLKNGEKTLSIDPEGLHFSGGVTGSLTVKIVNMTRAPNTQNFNLHMRDSDGMSKGFEGWVIVSGNHASRVIVEFTEENFFAKIESFA</sequence>
<comment type="caution">
    <text evidence="1">The sequence shown here is derived from an EMBL/GenBank/DDBJ whole genome shotgun (WGS) entry which is preliminary data.</text>
</comment>
<evidence type="ECO:0000313" key="1">
    <source>
        <dbReference type="EMBL" id="MBC3210696.1"/>
    </source>
</evidence>
<dbReference type="Proteomes" id="UP000659084">
    <property type="component" value="Unassembled WGS sequence"/>
</dbReference>
<protein>
    <submittedName>
        <fullName evidence="1">Uncharacterized protein</fullName>
    </submittedName>
</protein>
<name>A0AAW3WJ36_SERFO</name>
<organism evidence="1 2">
    <name type="scientific">Serratia fonticola</name>
    <dbReference type="NCBI Taxonomy" id="47917"/>
    <lineage>
        <taxon>Bacteria</taxon>
        <taxon>Pseudomonadati</taxon>
        <taxon>Pseudomonadota</taxon>
        <taxon>Gammaproteobacteria</taxon>
        <taxon>Enterobacterales</taxon>
        <taxon>Yersiniaceae</taxon>
        <taxon>Serratia</taxon>
    </lineage>
</organism>
<dbReference type="AlphaFoldDB" id="A0AAW3WJ36"/>
<gene>
    <name evidence="1" type="ORF">H8J20_00960</name>
</gene>
<dbReference type="EMBL" id="JACNYO010000001">
    <property type="protein sequence ID" value="MBC3210696.1"/>
    <property type="molecule type" value="Genomic_DNA"/>
</dbReference>
<proteinExistence type="predicted"/>
<reference evidence="1" key="1">
    <citation type="submission" date="2020-08" db="EMBL/GenBank/DDBJ databases">
        <title>Food and environmental bacterial isolates.</title>
        <authorList>
            <person name="Richter L."/>
            <person name="Du Plessis E.M."/>
            <person name="Duvenage S."/>
            <person name="Allam M."/>
            <person name="Korsten L."/>
        </authorList>
    </citation>
    <scope>NUCLEOTIDE SEQUENCE</scope>
    <source>
        <strain evidence="1">UPMP2127</strain>
    </source>
</reference>
<accession>A0AAW3WJ36</accession>
<dbReference type="RefSeq" id="WP_059201318.1">
    <property type="nucleotide sequence ID" value="NZ_JACBIV010000002.1"/>
</dbReference>
<dbReference type="KEGG" id="sfg:AV650_21575"/>
<evidence type="ECO:0000313" key="2">
    <source>
        <dbReference type="Proteomes" id="UP000659084"/>
    </source>
</evidence>